<evidence type="ECO:0000256" key="1">
    <source>
        <dbReference type="ARBA" id="ARBA00022737"/>
    </source>
</evidence>
<organism evidence="4 5">
    <name type="scientific">Branchiostoma floridae</name>
    <name type="common">Florida lancelet</name>
    <name type="synonym">Amphioxus</name>
    <dbReference type="NCBI Taxonomy" id="7739"/>
    <lineage>
        <taxon>Eukaryota</taxon>
        <taxon>Metazoa</taxon>
        <taxon>Chordata</taxon>
        <taxon>Cephalochordata</taxon>
        <taxon>Leptocardii</taxon>
        <taxon>Amphioxiformes</taxon>
        <taxon>Branchiostomatidae</taxon>
        <taxon>Branchiostoma</taxon>
    </lineage>
</organism>
<dbReference type="GeneID" id="118407775"/>
<dbReference type="PROSITE" id="PS50088">
    <property type="entry name" value="ANK_REPEAT"/>
    <property type="match status" value="5"/>
</dbReference>
<dbReference type="OrthoDB" id="448455at2759"/>
<dbReference type="SMART" id="SM00248">
    <property type="entry name" value="ANK"/>
    <property type="match status" value="9"/>
</dbReference>
<dbReference type="Proteomes" id="UP000001554">
    <property type="component" value="Unplaced"/>
</dbReference>
<dbReference type="InterPro" id="IPR036770">
    <property type="entry name" value="Ankyrin_rpt-contain_sf"/>
</dbReference>
<keyword evidence="4" id="KW-1185">Reference proteome</keyword>
<feature type="repeat" description="ANK" evidence="3">
    <location>
        <begin position="69"/>
        <end position="101"/>
    </location>
</feature>
<dbReference type="Pfam" id="PF00023">
    <property type="entry name" value="Ank"/>
    <property type="match status" value="2"/>
</dbReference>
<keyword evidence="1" id="KW-0677">Repeat</keyword>
<gene>
    <name evidence="5" type="primary">LOC118407775</name>
</gene>
<dbReference type="Gene3D" id="1.25.40.20">
    <property type="entry name" value="Ankyrin repeat-containing domain"/>
    <property type="match status" value="4"/>
</dbReference>
<feature type="repeat" description="ANK" evidence="3">
    <location>
        <begin position="165"/>
        <end position="197"/>
    </location>
</feature>
<feature type="repeat" description="ANK" evidence="3">
    <location>
        <begin position="36"/>
        <end position="68"/>
    </location>
</feature>
<dbReference type="Pfam" id="PF12796">
    <property type="entry name" value="Ank_2"/>
    <property type="match status" value="2"/>
</dbReference>
<dbReference type="GO" id="GO:0005737">
    <property type="term" value="C:cytoplasm"/>
    <property type="evidence" value="ECO:0000318"/>
    <property type="project" value="GO_Central"/>
</dbReference>
<dbReference type="PANTHER" id="PTHR24166:SF48">
    <property type="entry name" value="PROTEIN VAPYRIN"/>
    <property type="match status" value="1"/>
</dbReference>
<dbReference type="AlphaFoldDB" id="A0A9J7HTN4"/>
<evidence type="ECO:0000313" key="5">
    <source>
        <dbReference type="RefSeq" id="XP_035664185.1"/>
    </source>
</evidence>
<feature type="repeat" description="ANK" evidence="3">
    <location>
        <begin position="297"/>
        <end position="329"/>
    </location>
</feature>
<proteinExistence type="predicted"/>
<keyword evidence="2 3" id="KW-0040">ANK repeat</keyword>
<dbReference type="SUPFAM" id="SSF48403">
    <property type="entry name" value="Ankyrin repeat"/>
    <property type="match status" value="1"/>
</dbReference>
<dbReference type="InterPro" id="IPR002110">
    <property type="entry name" value="Ankyrin_rpt"/>
</dbReference>
<dbReference type="RefSeq" id="XP_035664185.1">
    <property type="nucleotide sequence ID" value="XM_035808292.1"/>
</dbReference>
<evidence type="ECO:0000256" key="3">
    <source>
        <dbReference type="PROSITE-ProRule" id="PRU00023"/>
    </source>
</evidence>
<evidence type="ECO:0000256" key="2">
    <source>
        <dbReference type="ARBA" id="ARBA00023043"/>
    </source>
</evidence>
<feature type="repeat" description="ANK" evidence="3">
    <location>
        <begin position="198"/>
        <end position="230"/>
    </location>
</feature>
<dbReference type="OMA" id="ANIHENH"/>
<dbReference type="PANTHER" id="PTHR24166">
    <property type="entry name" value="ROLLING PEBBLES, ISOFORM B"/>
    <property type="match status" value="1"/>
</dbReference>
<dbReference type="PRINTS" id="PR01415">
    <property type="entry name" value="ANKYRIN"/>
</dbReference>
<evidence type="ECO:0000313" key="4">
    <source>
        <dbReference type="Proteomes" id="UP000001554"/>
    </source>
</evidence>
<protein>
    <submittedName>
        <fullName evidence="5">Serine/threonine-protein phosphatase 6 regulatory ankyrin repeat subunit B-like</fullName>
    </submittedName>
</protein>
<reference evidence="5" key="1">
    <citation type="submission" date="2025-08" db="UniProtKB">
        <authorList>
            <consortium name="RefSeq"/>
        </authorList>
    </citation>
    <scope>IDENTIFICATION</scope>
    <source>
        <strain evidence="5">S238N-H82</strain>
        <tissue evidence="5">Testes</tissue>
    </source>
</reference>
<accession>A0A9J7HTN4</accession>
<sequence length="351" mass="38139">MNVADLFGAASNGDCDKIRSLLEEGMDVDAKDEDDHGCTALHHAAKAGHCPAIELLLDRGAKIDAINTKGMTALHYAAMNCHCAAIALLLDQGADVEIWDHDCRTALHFAASSDERMSSPQPLYKFVFGCADYSHHLQVSPEKHRCDAISLLLDGGADMDFKDRYDYTPLHYDAYEGDNDAIRLLLNRGTEFHEQNIYGQTVLHITAFHGHNDTVKLWLDRGVDIAAMDNMCRTALAVAARHGHHETVKLLCSRDGNLAAKGTHDSCTPLLDAARNGYCKVIDVSLTLAVTLGENCSGNTALHAAIPHGGLKTVTHLLGLGVEVNARNKDGKDGGWTALDHALHWEDFTIA</sequence>
<dbReference type="PROSITE" id="PS50297">
    <property type="entry name" value="ANK_REP_REGION"/>
    <property type="match status" value="5"/>
</dbReference>
<dbReference type="InterPro" id="IPR050889">
    <property type="entry name" value="Dendritic_Spine_Reg/Scaffold"/>
</dbReference>
<dbReference type="KEGG" id="bfo:118407775"/>
<dbReference type="GO" id="GO:0005634">
    <property type="term" value="C:nucleus"/>
    <property type="evidence" value="ECO:0000318"/>
    <property type="project" value="GO_Central"/>
</dbReference>
<name>A0A9J7HTN4_BRAFL</name>